<evidence type="ECO:0000256" key="1">
    <source>
        <dbReference type="ARBA" id="ARBA00000185"/>
    </source>
</evidence>
<dbReference type="NCBIfam" id="TIGR01063">
    <property type="entry name" value="gyrA"/>
    <property type="match status" value="1"/>
</dbReference>
<evidence type="ECO:0000313" key="11">
    <source>
        <dbReference type="Proteomes" id="UP000054307"/>
    </source>
</evidence>
<comment type="caution">
    <text evidence="8">The sequence shown here is derived from an EMBL/GenBank/DDBJ whole genome shotgun (WGS) entry which is preliminary data.</text>
</comment>
<gene>
    <name evidence="8" type="ORF">XD40_1067</name>
    <name evidence="9" type="ORF">XD48_1202</name>
</gene>
<evidence type="ECO:0000313" key="9">
    <source>
        <dbReference type="EMBL" id="KUK06565.1"/>
    </source>
</evidence>
<dbReference type="PANTHER" id="PTHR43493">
    <property type="entry name" value="DNA GYRASE/TOPOISOMERASE SUBUNIT A"/>
    <property type="match status" value="1"/>
</dbReference>
<dbReference type="PATRIC" id="fig|2234.6.peg.1682"/>
<dbReference type="Gene3D" id="1.10.268.10">
    <property type="entry name" value="Topoisomerase, domain 3"/>
    <property type="match status" value="1"/>
</dbReference>
<dbReference type="NCBIfam" id="NF004043">
    <property type="entry name" value="PRK05560.1"/>
    <property type="match status" value="1"/>
</dbReference>
<dbReference type="EMBL" id="LGEX01000030">
    <property type="protein sequence ID" value="KUK06565.1"/>
    <property type="molecule type" value="Genomic_DNA"/>
</dbReference>
<dbReference type="PROSITE" id="PS52040">
    <property type="entry name" value="TOPO_IIA"/>
    <property type="match status" value="1"/>
</dbReference>
<organism evidence="8 11">
    <name type="scientific">Archaeoglobus fulgidus</name>
    <dbReference type="NCBI Taxonomy" id="2234"/>
    <lineage>
        <taxon>Archaea</taxon>
        <taxon>Methanobacteriati</taxon>
        <taxon>Methanobacteriota</taxon>
        <taxon>Archaeoglobi</taxon>
        <taxon>Archaeoglobales</taxon>
        <taxon>Archaeoglobaceae</taxon>
        <taxon>Archaeoglobus</taxon>
    </lineage>
</organism>
<dbReference type="FunFam" id="3.90.199.10:FF:000001">
    <property type="entry name" value="DNA gyrase subunit A"/>
    <property type="match status" value="1"/>
</dbReference>
<dbReference type="FunFam" id="3.30.1360.40:FF:000002">
    <property type="entry name" value="DNA gyrase subunit A"/>
    <property type="match status" value="1"/>
</dbReference>
<evidence type="ECO:0000256" key="3">
    <source>
        <dbReference type="ARBA" id="ARBA00012895"/>
    </source>
</evidence>
<dbReference type="PANTHER" id="PTHR43493:SF5">
    <property type="entry name" value="DNA GYRASE SUBUNIT A, CHLOROPLASTIC_MITOCHONDRIAL"/>
    <property type="match status" value="1"/>
</dbReference>
<dbReference type="SMART" id="SM00434">
    <property type="entry name" value="TOP4c"/>
    <property type="match status" value="1"/>
</dbReference>
<keyword evidence="6" id="KW-0413">Isomerase</keyword>
<evidence type="ECO:0000256" key="5">
    <source>
        <dbReference type="ARBA" id="ARBA00023125"/>
    </source>
</evidence>
<comment type="catalytic activity">
    <reaction evidence="1">
        <text>ATP-dependent breakage, passage and rejoining of double-stranded DNA.</text>
        <dbReference type="EC" id="5.6.2.2"/>
    </reaction>
</comment>
<dbReference type="GO" id="GO:0005737">
    <property type="term" value="C:cytoplasm"/>
    <property type="evidence" value="ECO:0007669"/>
    <property type="project" value="TreeGrafter"/>
</dbReference>
<dbReference type="GO" id="GO:0003677">
    <property type="term" value="F:DNA binding"/>
    <property type="evidence" value="ECO:0007669"/>
    <property type="project" value="UniProtKB-KW"/>
</dbReference>
<dbReference type="Proteomes" id="UP000054015">
    <property type="component" value="Unassembled WGS sequence"/>
</dbReference>
<accession>A0A101DE31</accession>
<dbReference type="EMBL" id="LGEQ01000016">
    <property type="protein sequence ID" value="KUJ93759.1"/>
    <property type="molecule type" value="Genomic_DNA"/>
</dbReference>
<dbReference type="Proteomes" id="UP000054307">
    <property type="component" value="Unassembled WGS sequence"/>
</dbReference>
<dbReference type="Pfam" id="PF00521">
    <property type="entry name" value="DNA_topoisoIV"/>
    <property type="match status" value="1"/>
</dbReference>
<dbReference type="CDD" id="cd00187">
    <property type="entry name" value="TOP4c"/>
    <property type="match status" value="1"/>
</dbReference>
<dbReference type="InterPro" id="IPR050220">
    <property type="entry name" value="Type_II_DNA_Topoisomerases"/>
</dbReference>
<proteinExistence type="inferred from homology"/>
<keyword evidence="4" id="KW-0799">Topoisomerase</keyword>
<reference evidence="10 11" key="2">
    <citation type="journal article" date="2015" name="MBio">
        <title>Genome-Resolved Metagenomic Analysis Reveals Roles for Candidate Phyla and Other Microbial Community Members in Biogeochemical Transformations in Oil Reservoirs.</title>
        <authorList>
            <person name="Hu P."/>
            <person name="Tom L."/>
            <person name="Singh A."/>
            <person name="Thomas B.C."/>
            <person name="Baker B.J."/>
            <person name="Piceno Y.M."/>
            <person name="Andersen G.L."/>
            <person name="Banfield J.F."/>
        </authorList>
    </citation>
    <scope>NUCLEOTIDE SEQUENCE [LARGE SCALE GENOMIC DNA]</scope>
</reference>
<keyword evidence="5" id="KW-0238">DNA-binding</keyword>
<dbReference type="Gene3D" id="2.120.10.90">
    <property type="entry name" value="DNA gyrase/topoisomerase IV, subunit A, C-terminal"/>
    <property type="match status" value="1"/>
</dbReference>
<dbReference type="EC" id="5.6.2.2" evidence="3"/>
<dbReference type="GO" id="GO:0003918">
    <property type="term" value="F:DNA topoisomerase type II (double strand cut, ATP-hydrolyzing) activity"/>
    <property type="evidence" value="ECO:0007669"/>
    <property type="project" value="UniProtKB-EC"/>
</dbReference>
<dbReference type="InterPro" id="IPR013758">
    <property type="entry name" value="Topo_IIA_A/C_ab"/>
</dbReference>
<name>A0A101DE31_ARCFL</name>
<dbReference type="InterPro" id="IPR002205">
    <property type="entry name" value="Topo_IIA_dom_A"/>
</dbReference>
<dbReference type="FunFam" id="1.10.268.10:FF:000001">
    <property type="entry name" value="DNA gyrase subunit A"/>
    <property type="match status" value="1"/>
</dbReference>
<dbReference type="SUPFAM" id="SSF56719">
    <property type="entry name" value="Type II DNA topoisomerase"/>
    <property type="match status" value="1"/>
</dbReference>
<evidence type="ECO:0000256" key="6">
    <source>
        <dbReference type="ARBA" id="ARBA00023235"/>
    </source>
</evidence>
<dbReference type="Gene3D" id="3.30.1360.40">
    <property type="match status" value="1"/>
</dbReference>
<dbReference type="InterPro" id="IPR035516">
    <property type="entry name" value="Gyrase/topoIV_suA_C"/>
</dbReference>
<evidence type="ECO:0000313" key="10">
    <source>
        <dbReference type="Proteomes" id="UP000054015"/>
    </source>
</evidence>
<dbReference type="InterPro" id="IPR013760">
    <property type="entry name" value="Topo_IIA-like_dom_sf"/>
</dbReference>
<dbReference type="Pfam" id="PF03989">
    <property type="entry name" value="DNA_gyraseA_C"/>
    <property type="match status" value="5"/>
</dbReference>
<dbReference type="NCBIfam" id="NF004044">
    <property type="entry name" value="PRK05561.1"/>
    <property type="match status" value="1"/>
</dbReference>
<dbReference type="GO" id="GO:0009330">
    <property type="term" value="C:DNA topoisomerase type II (double strand cut, ATP-hydrolyzing) complex"/>
    <property type="evidence" value="ECO:0007669"/>
    <property type="project" value="TreeGrafter"/>
</dbReference>
<dbReference type="GO" id="GO:0006265">
    <property type="term" value="P:DNA topological change"/>
    <property type="evidence" value="ECO:0007669"/>
    <property type="project" value="InterPro"/>
</dbReference>
<dbReference type="GO" id="GO:0005524">
    <property type="term" value="F:ATP binding"/>
    <property type="evidence" value="ECO:0007669"/>
    <property type="project" value="InterPro"/>
</dbReference>
<dbReference type="AlphaFoldDB" id="A0A101DE31"/>
<protein>
    <recommendedName>
        <fullName evidence="3">DNA topoisomerase (ATP-hydrolyzing)</fullName>
        <ecNumber evidence="3">5.6.2.2</ecNumber>
    </recommendedName>
</protein>
<dbReference type="InterPro" id="IPR013757">
    <property type="entry name" value="Topo_IIA_A_a_sf"/>
</dbReference>
<dbReference type="Gene3D" id="3.90.199.10">
    <property type="entry name" value="Topoisomerase II, domain 5"/>
    <property type="match status" value="1"/>
</dbReference>
<comment type="similarity">
    <text evidence="2">Belongs to the type II topoisomerase GyrA/ParC subunit family.</text>
</comment>
<evidence type="ECO:0000256" key="2">
    <source>
        <dbReference type="ARBA" id="ARBA00008263"/>
    </source>
</evidence>
<evidence type="ECO:0000259" key="7">
    <source>
        <dbReference type="PROSITE" id="PS52040"/>
    </source>
</evidence>
<reference evidence="8" key="1">
    <citation type="journal article" date="2015" name="MBio">
        <title>Genome-resolved metagenomic analysis reveals roles for candidate phyla and other microbial community members in biogeochemical transformations in oil reservoirs.</title>
        <authorList>
            <person name="Hu P."/>
            <person name="Tom L."/>
            <person name="Singh A."/>
            <person name="Thomas B.C."/>
            <person name="Baker B.J."/>
            <person name="Piceno Y.M."/>
            <person name="Andersen G.L."/>
            <person name="Banfield J.F."/>
        </authorList>
    </citation>
    <scope>NUCLEOTIDE SEQUENCE [LARGE SCALE GENOMIC DNA]</scope>
    <source>
        <strain evidence="9">49_2300</strain>
        <strain evidence="8">49_95</strain>
    </source>
</reference>
<sequence length="786" mass="87486">MELLRDISEELKSSYIDYAMSVIVGRALPDVRDGLKPVQRRILYAMYEMGLFSNRPYRKSARIVGEVLGKYHPHGDSAVYDALVRMAQDFVMRYPLVDGQGNFGSIDGDSPAAMRYTEARLTKIAEEMLADIGKNTVDFMPNFDATLKEPVVLPSKIPNLLINGSSGIAVGMATNMPPHNLAEVCEGIIAYIQNPEISVEELMKYVKGPDFPTGGVIVGVDGIKEAYLTGRGKITVRGKVEVEKNAIIIREVPYMVNKAKLVESIAELAKDRIDEIRTIRDESDREGIRVVIELKSGSNPETVIKKLYAYSNLQTTFGIINLALVDNEPRILNLKELIALFVDHRREIIRRRTTYDLEKAQERLHIVEGLKVVVEDIDNAINLIKSSSSPSEAKGKLIETYSLSEKQADAVLQMRLQKLTAMEIDALLKEYESLKEKIAEYESILASPEKIDAIIADEVREIREKYGDERRTEIIGQVDEISTTDLIEEEENAVLITAEGYAKRMSLEEFRVQSRGGVGVIGASIPPGDEIAVFRICNSTDRLLIFTNTGRAFWINAYEIPKMDRTARGTTLKRLIRLENGEKVVSALGVKDFNGKIAVILSPDGYIKKVPLIEFENAKRAGVKASAGEIQQVELLEGDSIFIATANGNVVRLRETDVPEYGRNAKGVIAVRLRDGDRIAWMSASEGEYLLMLTERGYGKRCDVNEFRFIGRGSMGMIGYRISEKTGKLAFISACNGEEVFIMSEDGYCIRIDSSTIPVQGRYSSGVVVARKGVKRVALKKVRKGP</sequence>
<evidence type="ECO:0000256" key="4">
    <source>
        <dbReference type="ARBA" id="ARBA00023029"/>
    </source>
</evidence>
<feature type="domain" description="Topo IIA-type catalytic" evidence="7">
    <location>
        <begin position="28"/>
        <end position="486"/>
    </location>
</feature>
<dbReference type="InterPro" id="IPR006691">
    <property type="entry name" value="GyrA/parC_rep"/>
</dbReference>
<dbReference type="SUPFAM" id="SSF101904">
    <property type="entry name" value="GyrA/ParC C-terminal domain-like"/>
    <property type="match status" value="1"/>
</dbReference>
<evidence type="ECO:0000313" key="8">
    <source>
        <dbReference type="EMBL" id="KUJ93759.1"/>
    </source>
</evidence>